<accession>A0A3B0ZDT6</accession>
<protein>
    <submittedName>
        <fullName evidence="1">Prevent host death protein, Phd antitoxin</fullName>
    </submittedName>
</protein>
<organism evidence="1">
    <name type="scientific">hydrothermal vent metagenome</name>
    <dbReference type="NCBI Taxonomy" id="652676"/>
    <lineage>
        <taxon>unclassified sequences</taxon>
        <taxon>metagenomes</taxon>
        <taxon>ecological metagenomes</taxon>
    </lineage>
</organism>
<dbReference type="EMBL" id="UOFR01000012">
    <property type="protein sequence ID" value="VAW91585.1"/>
    <property type="molecule type" value="Genomic_DNA"/>
</dbReference>
<reference evidence="1" key="1">
    <citation type="submission" date="2018-06" db="EMBL/GenBank/DDBJ databases">
        <authorList>
            <person name="Zhirakovskaya E."/>
        </authorList>
    </citation>
    <scope>NUCLEOTIDE SEQUENCE</scope>
</reference>
<sequence length="71" mass="8349">MGYHWVNNEESTMQTTKQDALNTIQQLPDNAETEEMIYRLYVLENIRRGQQDAADGKTQTVEEVMKDIQTW</sequence>
<evidence type="ECO:0000313" key="1">
    <source>
        <dbReference type="EMBL" id="VAW91585.1"/>
    </source>
</evidence>
<dbReference type="AlphaFoldDB" id="A0A3B0ZDT6"/>
<proteinExistence type="predicted"/>
<gene>
    <name evidence="1" type="ORF">MNBD_GAMMA21-1108</name>
</gene>
<name>A0A3B0ZDT6_9ZZZZ</name>